<dbReference type="RefSeq" id="WP_185444107.1">
    <property type="nucleotide sequence ID" value="NZ_CP043661.1"/>
</dbReference>
<evidence type="ECO:0000313" key="3">
    <source>
        <dbReference type="EMBL" id="QNE21699.1"/>
    </source>
</evidence>
<keyword evidence="2" id="KW-0732">Signal</keyword>
<dbReference type="EMBL" id="CP043661">
    <property type="protein sequence ID" value="QNE21699.1"/>
    <property type="molecule type" value="Genomic_DNA"/>
</dbReference>
<accession>A0A7G6X634</accession>
<dbReference type="AlphaFoldDB" id="A0A7G6X634"/>
<reference evidence="3 4" key="2">
    <citation type="journal article" date="2020" name="Microbiol. Resour. Announc.">
        <title>Antarctic desert soil bacteria exhibit high novel natural product potential, evaluated through long-read genome sequencing and comparative genomics.</title>
        <authorList>
            <person name="Benaud N."/>
            <person name="Edwards R.J."/>
            <person name="Amos T.G."/>
            <person name="D'Agostino P.M."/>
            <person name="Gutierrez-Chavez C."/>
            <person name="Montgomery K."/>
            <person name="Nicetic I."/>
            <person name="Ferrari B.C."/>
        </authorList>
    </citation>
    <scope>NUCLEOTIDE SEQUENCE [LARGE SCALE GENOMIC DNA]</scope>
    <source>
        <strain evidence="3 4">SPB151</strain>
    </source>
</reference>
<evidence type="ECO:0000256" key="2">
    <source>
        <dbReference type="SAM" id="SignalP"/>
    </source>
</evidence>
<dbReference type="KEGG" id="kqi:F1D05_31990"/>
<dbReference type="Proteomes" id="UP000515563">
    <property type="component" value="Chromosome"/>
</dbReference>
<feature type="chain" id="PRO_5039676652" evidence="2">
    <location>
        <begin position="25"/>
        <end position="192"/>
    </location>
</feature>
<name>A0A7G6X634_9ACTN</name>
<evidence type="ECO:0000256" key="1">
    <source>
        <dbReference type="SAM" id="MobiDB-lite"/>
    </source>
</evidence>
<dbReference type="PROSITE" id="PS51257">
    <property type="entry name" value="PROKAR_LIPOPROTEIN"/>
    <property type="match status" value="1"/>
</dbReference>
<reference evidence="4" key="1">
    <citation type="submission" date="2019-09" db="EMBL/GenBank/DDBJ databases">
        <title>Antimicrobial potential of Antarctic Bacteria.</title>
        <authorList>
            <person name="Benaud N."/>
            <person name="Edwards R.J."/>
            <person name="Ferrari B.C."/>
        </authorList>
    </citation>
    <scope>NUCLEOTIDE SEQUENCE [LARGE SCALE GENOMIC DNA]</scope>
    <source>
        <strain evidence="4">SPB151</strain>
    </source>
</reference>
<gene>
    <name evidence="3" type="ORF">F1D05_31990</name>
</gene>
<proteinExistence type="predicted"/>
<feature type="region of interest" description="Disordered" evidence="1">
    <location>
        <begin position="19"/>
        <end position="58"/>
    </location>
</feature>
<evidence type="ECO:0000313" key="4">
    <source>
        <dbReference type="Proteomes" id="UP000515563"/>
    </source>
</evidence>
<feature type="signal peptide" evidence="2">
    <location>
        <begin position="1"/>
        <end position="24"/>
    </location>
</feature>
<feature type="region of interest" description="Disordered" evidence="1">
    <location>
        <begin position="172"/>
        <end position="192"/>
    </location>
</feature>
<sequence length="192" mass="19536">MSPWRRALATGLLAVLAGCGGPTAGPGTPDDSAPTGTFAEPSIEPTDPESSQQVQPKPSIELASAPIGGNVVENGIYRCAEVNWLGRSPIPAGTTIVTGSPHVEPGGVFEIDQRGCPADARPCPEVQWVTGDFQPCFVGARQVAAGTDDIALIMPIRATCNTGADCKSLAGDQPGSQIAFSPGDLPTTSPTG</sequence>
<keyword evidence="4" id="KW-1185">Reference proteome</keyword>
<organism evidence="3 4">
    <name type="scientific">Kribbella qitaiheensis</name>
    <dbReference type="NCBI Taxonomy" id="1544730"/>
    <lineage>
        <taxon>Bacteria</taxon>
        <taxon>Bacillati</taxon>
        <taxon>Actinomycetota</taxon>
        <taxon>Actinomycetes</taxon>
        <taxon>Propionibacteriales</taxon>
        <taxon>Kribbellaceae</taxon>
        <taxon>Kribbella</taxon>
    </lineage>
</organism>
<protein>
    <submittedName>
        <fullName evidence="3">Uncharacterized protein</fullName>
    </submittedName>
</protein>